<feature type="compositionally biased region" description="Basic and acidic residues" evidence="1">
    <location>
        <begin position="1"/>
        <end position="11"/>
    </location>
</feature>
<feature type="region of interest" description="Disordered" evidence="1">
    <location>
        <begin position="1"/>
        <end position="53"/>
    </location>
</feature>
<protein>
    <submittedName>
        <fullName evidence="2">Uncharacterized protein</fullName>
    </submittedName>
</protein>
<sequence>MDTEQQQKHHEEEEEEEEEEVVEDEETSSDDEEEEMSSEQDEETSSDDEDDGVIIASVYPNKVAFRIRRRGFAVHGGTSMLITNRLGVWSVARRRYVRKTRYGVFNDLNAELPKVRSTTAPPLRQLLGEVARCCVLEINMEYD</sequence>
<dbReference type="Proteomes" id="UP000006038">
    <property type="component" value="Chromosome 12"/>
</dbReference>
<dbReference type="EnsemblPlants" id="OB12G25320.1">
    <property type="protein sequence ID" value="OB12G25320.1"/>
    <property type="gene ID" value="OB12G25320"/>
</dbReference>
<evidence type="ECO:0000313" key="3">
    <source>
        <dbReference type="Proteomes" id="UP000006038"/>
    </source>
</evidence>
<accession>J3NEX4</accession>
<feature type="compositionally biased region" description="Acidic residues" evidence="1">
    <location>
        <begin position="12"/>
        <end position="52"/>
    </location>
</feature>
<name>J3NEX4_ORYBR</name>
<dbReference type="AlphaFoldDB" id="J3NEX4"/>
<organism evidence="2">
    <name type="scientific">Oryza brachyantha</name>
    <name type="common">malo sina</name>
    <dbReference type="NCBI Taxonomy" id="4533"/>
    <lineage>
        <taxon>Eukaryota</taxon>
        <taxon>Viridiplantae</taxon>
        <taxon>Streptophyta</taxon>
        <taxon>Embryophyta</taxon>
        <taxon>Tracheophyta</taxon>
        <taxon>Spermatophyta</taxon>
        <taxon>Magnoliopsida</taxon>
        <taxon>Liliopsida</taxon>
        <taxon>Poales</taxon>
        <taxon>Poaceae</taxon>
        <taxon>BOP clade</taxon>
        <taxon>Oryzoideae</taxon>
        <taxon>Oryzeae</taxon>
        <taxon>Oryzinae</taxon>
        <taxon>Oryza</taxon>
    </lineage>
</organism>
<keyword evidence="3" id="KW-1185">Reference proteome</keyword>
<evidence type="ECO:0000313" key="2">
    <source>
        <dbReference type="EnsemblPlants" id="OB12G25320.1"/>
    </source>
</evidence>
<proteinExistence type="predicted"/>
<dbReference type="Gramene" id="OB12G25320.1">
    <property type="protein sequence ID" value="OB12G25320.1"/>
    <property type="gene ID" value="OB12G25320"/>
</dbReference>
<evidence type="ECO:0000256" key="1">
    <source>
        <dbReference type="SAM" id="MobiDB-lite"/>
    </source>
</evidence>
<dbReference type="HOGENOM" id="CLU_1809183_0_0_1"/>
<reference evidence="2" key="2">
    <citation type="submission" date="2013-04" db="UniProtKB">
        <authorList>
            <consortium name="EnsemblPlants"/>
        </authorList>
    </citation>
    <scope>IDENTIFICATION</scope>
</reference>
<reference evidence="2" key="1">
    <citation type="journal article" date="2013" name="Nat. Commun.">
        <title>Whole-genome sequencing of Oryza brachyantha reveals mechanisms underlying Oryza genome evolution.</title>
        <authorList>
            <person name="Chen J."/>
            <person name="Huang Q."/>
            <person name="Gao D."/>
            <person name="Wang J."/>
            <person name="Lang Y."/>
            <person name="Liu T."/>
            <person name="Li B."/>
            <person name="Bai Z."/>
            <person name="Luis Goicoechea J."/>
            <person name="Liang C."/>
            <person name="Chen C."/>
            <person name="Zhang W."/>
            <person name="Sun S."/>
            <person name="Liao Y."/>
            <person name="Zhang X."/>
            <person name="Yang L."/>
            <person name="Song C."/>
            <person name="Wang M."/>
            <person name="Shi J."/>
            <person name="Liu G."/>
            <person name="Liu J."/>
            <person name="Zhou H."/>
            <person name="Zhou W."/>
            <person name="Yu Q."/>
            <person name="An N."/>
            <person name="Chen Y."/>
            <person name="Cai Q."/>
            <person name="Wang B."/>
            <person name="Liu B."/>
            <person name="Min J."/>
            <person name="Huang Y."/>
            <person name="Wu H."/>
            <person name="Li Z."/>
            <person name="Zhang Y."/>
            <person name="Yin Y."/>
            <person name="Song W."/>
            <person name="Jiang J."/>
            <person name="Jackson S.A."/>
            <person name="Wing R.A."/>
            <person name="Wang J."/>
            <person name="Chen M."/>
        </authorList>
    </citation>
    <scope>NUCLEOTIDE SEQUENCE [LARGE SCALE GENOMIC DNA]</scope>
    <source>
        <strain evidence="2">cv. IRGC 101232</strain>
    </source>
</reference>